<dbReference type="STRING" id="234267.Acid_7251"/>
<proteinExistence type="predicted"/>
<accession>Q01QA8</accession>
<gene>
    <name evidence="1" type="ordered locus">Acid_7251</name>
</gene>
<evidence type="ECO:0000313" key="1">
    <source>
        <dbReference type="EMBL" id="ABJ88162.1"/>
    </source>
</evidence>
<name>Q01QA8_SOLUE</name>
<dbReference type="EMBL" id="CP000473">
    <property type="protein sequence ID" value="ABJ88162.1"/>
    <property type="molecule type" value="Genomic_DNA"/>
</dbReference>
<organism evidence="1">
    <name type="scientific">Solibacter usitatus (strain Ellin6076)</name>
    <dbReference type="NCBI Taxonomy" id="234267"/>
    <lineage>
        <taxon>Bacteria</taxon>
        <taxon>Pseudomonadati</taxon>
        <taxon>Acidobacteriota</taxon>
        <taxon>Terriglobia</taxon>
        <taxon>Bryobacterales</taxon>
        <taxon>Solibacteraceae</taxon>
        <taxon>Candidatus Solibacter</taxon>
    </lineage>
</organism>
<sequence length="82" mass="9184">MQTALARLRAKTDQDVSTLVARQLKRSLAETKRGNYQDVTRTYRFARTVIAVAGLPPAHREPLERYLAALRPHIELPSSAVA</sequence>
<dbReference type="InParanoid" id="Q01QA8"/>
<dbReference type="KEGG" id="sus:Acid_7251"/>
<dbReference type="HOGENOM" id="CLU_2556475_0_0_0"/>
<dbReference type="AlphaFoldDB" id="Q01QA8"/>
<protein>
    <submittedName>
        <fullName evidence="1">Uncharacterized protein</fullName>
    </submittedName>
</protein>
<reference evidence="1" key="1">
    <citation type="submission" date="2006-10" db="EMBL/GenBank/DDBJ databases">
        <title>Complete sequence of Solibacter usitatus Ellin6076.</title>
        <authorList>
            <consortium name="US DOE Joint Genome Institute"/>
            <person name="Copeland A."/>
            <person name="Lucas S."/>
            <person name="Lapidus A."/>
            <person name="Barry K."/>
            <person name="Detter J.C."/>
            <person name="Glavina del Rio T."/>
            <person name="Hammon N."/>
            <person name="Israni S."/>
            <person name="Dalin E."/>
            <person name="Tice H."/>
            <person name="Pitluck S."/>
            <person name="Thompson L.S."/>
            <person name="Brettin T."/>
            <person name="Bruce D."/>
            <person name="Han C."/>
            <person name="Tapia R."/>
            <person name="Gilna P."/>
            <person name="Schmutz J."/>
            <person name="Larimer F."/>
            <person name="Land M."/>
            <person name="Hauser L."/>
            <person name="Kyrpides N."/>
            <person name="Mikhailova N."/>
            <person name="Janssen P.H."/>
            <person name="Kuske C.R."/>
            <person name="Richardson P."/>
        </authorList>
    </citation>
    <scope>NUCLEOTIDE SEQUENCE</scope>
    <source>
        <strain evidence="1">Ellin6076</strain>
    </source>
</reference>